<proteinExistence type="predicted"/>
<evidence type="ECO:0000313" key="2">
    <source>
        <dbReference type="Proteomes" id="UP000032702"/>
    </source>
</evidence>
<accession>Q090S9</accession>
<name>Q090S9_STIAD</name>
<protein>
    <submittedName>
        <fullName evidence="1">Uncharacterized protein</fullName>
    </submittedName>
</protein>
<feature type="non-terminal residue" evidence="1">
    <location>
        <position position="21"/>
    </location>
</feature>
<comment type="caution">
    <text evidence="1">The sequence shown here is derived from an EMBL/GenBank/DDBJ whole genome shotgun (WGS) entry which is preliminary data.</text>
</comment>
<dbReference type="Proteomes" id="UP000032702">
    <property type="component" value="Unassembled WGS sequence"/>
</dbReference>
<dbReference type="EMBL" id="AAMD01000060">
    <property type="protein sequence ID" value="EAU66278.1"/>
    <property type="molecule type" value="Genomic_DNA"/>
</dbReference>
<evidence type="ECO:0000313" key="1">
    <source>
        <dbReference type="EMBL" id="EAU66278.1"/>
    </source>
</evidence>
<reference evidence="1 2" key="1">
    <citation type="submission" date="2006-04" db="EMBL/GenBank/DDBJ databases">
        <authorList>
            <person name="Nierman W.C."/>
        </authorList>
    </citation>
    <scope>NUCLEOTIDE SEQUENCE [LARGE SCALE GENOMIC DNA]</scope>
    <source>
        <strain evidence="1 2">DW4/3-1</strain>
    </source>
</reference>
<dbReference type="AlphaFoldDB" id="Q090S9"/>
<organism evidence="1 2">
    <name type="scientific">Stigmatella aurantiaca (strain DW4/3-1)</name>
    <dbReference type="NCBI Taxonomy" id="378806"/>
    <lineage>
        <taxon>Bacteria</taxon>
        <taxon>Pseudomonadati</taxon>
        <taxon>Myxococcota</taxon>
        <taxon>Myxococcia</taxon>
        <taxon>Myxococcales</taxon>
        <taxon>Cystobacterineae</taxon>
        <taxon>Archangiaceae</taxon>
        <taxon>Stigmatella</taxon>
    </lineage>
</organism>
<sequence length="21" mass="2316">MRRSTSSGVTVRLYCLSAAEQ</sequence>
<gene>
    <name evidence="1" type="ORF">STIAU_3853</name>
</gene>